<dbReference type="InterPro" id="IPR043519">
    <property type="entry name" value="NT_sf"/>
</dbReference>
<dbReference type="SUPFAM" id="SSF81301">
    <property type="entry name" value="Nucleotidyltransferase"/>
    <property type="match status" value="1"/>
</dbReference>
<gene>
    <name evidence="1" type="ORF">Ade02nite_04600</name>
</gene>
<evidence type="ECO:0008006" key="3">
    <source>
        <dbReference type="Google" id="ProtNLM"/>
    </source>
</evidence>
<accession>A0ABQ3XVQ3</accession>
<reference evidence="1 2" key="1">
    <citation type="submission" date="2021-01" db="EMBL/GenBank/DDBJ databases">
        <title>Whole genome shotgun sequence of Actinoplanes deccanensis NBRC 13994.</title>
        <authorList>
            <person name="Komaki H."/>
            <person name="Tamura T."/>
        </authorList>
    </citation>
    <scope>NUCLEOTIDE SEQUENCE [LARGE SCALE GENOMIC DNA]</scope>
    <source>
        <strain evidence="1 2">NBRC 13994</strain>
    </source>
</reference>
<proteinExistence type="predicted"/>
<dbReference type="PANTHER" id="PTHR34822:SF1">
    <property type="entry name" value="GRPB FAMILY PROTEIN"/>
    <property type="match status" value="1"/>
</dbReference>
<dbReference type="Pfam" id="PF04229">
    <property type="entry name" value="GrpB"/>
    <property type="match status" value="1"/>
</dbReference>
<evidence type="ECO:0000313" key="2">
    <source>
        <dbReference type="Proteomes" id="UP000609879"/>
    </source>
</evidence>
<keyword evidence="2" id="KW-1185">Reference proteome</keyword>
<comment type="caution">
    <text evidence="1">The sequence shown here is derived from an EMBL/GenBank/DDBJ whole genome shotgun (WGS) entry which is preliminary data.</text>
</comment>
<name>A0ABQ3XVQ3_9ACTN</name>
<evidence type="ECO:0000313" key="1">
    <source>
        <dbReference type="EMBL" id="GID71819.1"/>
    </source>
</evidence>
<dbReference type="Proteomes" id="UP000609879">
    <property type="component" value="Unassembled WGS sequence"/>
</dbReference>
<dbReference type="RefSeq" id="WP_203759798.1">
    <property type="nucleotide sequence ID" value="NZ_BAAABO010000004.1"/>
</dbReference>
<organism evidence="1 2">
    <name type="scientific">Paractinoplanes deccanensis</name>
    <dbReference type="NCBI Taxonomy" id="113561"/>
    <lineage>
        <taxon>Bacteria</taxon>
        <taxon>Bacillati</taxon>
        <taxon>Actinomycetota</taxon>
        <taxon>Actinomycetes</taxon>
        <taxon>Micromonosporales</taxon>
        <taxon>Micromonosporaceae</taxon>
        <taxon>Paractinoplanes</taxon>
    </lineage>
</organism>
<sequence>MAIEIRDYDPAWAEAAARVIGEVTAALPGLVAVAEHIGSTSVPGLAAKPVIDVMVATQELGAVEEREETLAGLGYRRVDVGMPGRLFYRRTRAGELVVHLHVVTVDSWDTRNERILRDHLLRHEGHREEYVRLKRSLAAAGHEADAYTRGKTELIQRMVDAARAERGLPRVDVWEG</sequence>
<protein>
    <recommendedName>
        <fullName evidence="3">GrpB family protein</fullName>
    </recommendedName>
</protein>
<dbReference type="EMBL" id="BOMI01000006">
    <property type="protein sequence ID" value="GID71819.1"/>
    <property type="molecule type" value="Genomic_DNA"/>
</dbReference>
<dbReference type="Gene3D" id="3.30.460.10">
    <property type="entry name" value="Beta Polymerase, domain 2"/>
    <property type="match status" value="1"/>
</dbReference>
<dbReference type="InterPro" id="IPR007344">
    <property type="entry name" value="GrpB/CoaE"/>
</dbReference>
<dbReference type="PANTHER" id="PTHR34822">
    <property type="entry name" value="GRPB DOMAIN PROTEIN (AFU_ORTHOLOGUE AFUA_1G01530)"/>
    <property type="match status" value="1"/>
</dbReference>